<proteinExistence type="predicted"/>
<sequence>MSRIIASMIAGLAAMLCAPAAAQEDDLPYWASIDTQEANMRVGAGEKFPISWVYHAEGLPVKVIRFNQGWRYVEEPDGTQGWISASLLSRDRGAIVTGEGTTDIRAEPTGSSRLMWKVEPGVIGALGECENGWCEFEVNGRRGWVDSDRLWGDGDP</sequence>
<feature type="signal peptide" evidence="1">
    <location>
        <begin position="1"/>
        <end position="22"/>
    </location>
</feature>
<evidence type="ECO:0000313" key="2">
    <source>
        <dbReference type="EMBL" id="RPF70387.1"/>
    </source>
</evidence>
<evidence type="ECO:0000256" key="1">
    <source>
        <dbReference type="SAM" id="SignalP"/>
    </source>
</evidence>
<gene>
    <name evidence="2" type="ORF">EG799_01135</name>
</gene>
<reference evidence="2 3" key="1">
    <citation type="submission" date="2018-11" db="EMBL/GenBank/DDBJ databases">
        <title>Erythrobacter spongiae sp. nov., isolated from a marine sponge.</title>
        <authorList>
            <person name="Zhuang L."/>
            <person name="Luo L."/>
        </authorList>
    </citation>
    <scope>NUCLEOTIDE SEQUENCE [LARGE SCALE GENOMIC DNA]</scope>
    <source>
        <strain evidence="2 3">HN-E23</strain>
    </source>
</reference>
<keyword evidence="3" id="KW-1185">Reference proteome</keyword>
<dbReference type="EMBL" id="RPFZ01000001">
    <property type="protein sequence ID" value="RPF70387.1"/>
    <property type="molecule type" value="Genomic_DNA"/>
</dbReference>
<accession>A0A3N5CP79</accession>
<dbReference type="RefSeq" id="WP_123877800.1">
    <property type="nucleotide sequence ID" value="NZ_RPFZ01000001.1"/>
</dbReference>
<dbReference type="Pfam" id="PF06347">
    <property type="entry name" value="SH3_4"/>
    <property type="match status" value="2"/>
</dbReference>
<dbReference type="OrthoDB" id="9810773at2"/>
<dbReference type="AlphaFoldDB" id="A0A3N5CP79"/>
<dbReference type="InterPro" id="IPR010466">
    <property type="entry name" value="DUF1058"/>
</dbReference>
<name>A0A3N5CP79_9SPHN</name>
<dbReference type="Proteomes" id="UP000275232">
    <property type="component" value="Unassembled WGS sequence"/>
</dbReference>
<feature type="chain" id="PRO_5018076509" description="SH3b domain-containing protein" evidence="1">
    <location>
        <begin position="23"/>
        <end position="156"/>
    </location>
</feature>
<dbReference type="Gene3D" id="2.30.30.40">
    <property type="entry name" value="SH3 Domains"/>
    <property type="match status" value="2"/>
</dbReference>
<evidence type="ECO:0000313" key="3">
    <source>
        <dbReference type="Proteomes" id="UP000275232"/>
    </source>
</evidence>
<keyword evidence="1" id="KW-0732">Signal</keyword>
<organism evidence="2 3">
    <name type="scientific">Aurantiacibacter spongiae</name>
    <dbReference type="NCBI Taxonomy" id="2488860"/>
    <lineage>
        <taxon>Bacteria</taxon>
        <taxon>Pseudomonadati</taxon>
        <taxon>Pseudomonadota</taxon>
        <taxon>Alphaproteobacteria</taxon>
        <taxon>Sphingomonadales</taxon>
        <taxon>Erythrobacteraceae</taxon>
        <taxon>Aurantiacibacter</taxon>
    </lineage>
</organism>
<evidence type="ECO:0008006" key="4">
    <source>
        <dbReference type="Google" id="ProtNLM"/>
    </source>
</evidence>
<protein>
    <recommendedName>
        <fullName evidence="4">SH3b domain-containing protein</fullName>
    </recommendedName>
</protein>
<comment type="caution">
    <text evidence="2">The sequence shown here is derived from an EMBL/GenBank/DDBJ whole genome shotgun (WGS) entry which is preliminary data.</text>
</comment>